<reference evidence="2" key="1">
    <citation type="journal article" date="2023" name="PhytoFront">
        <title>Draft Genome Resources of Seven Strains of Tilletia horrida, Causal Agent of Kernel Smut of Rice.</title>
        <authorList>
            <person name="Khanal S."/>
            <person name="Antony Babu S."/>
            <person name="Zhou X.G."/>
        </authorList>
    </citation>
    <scope>NUCLEOTIDE SEQUENCE</scope>
    <source>
        <strain evidence="2">TX3</strain>
    </source>
</reference>
<gene>
    <name evidence="2" type="ORF">OC842_000015</name>
</gene>
<protein>
    <recommendedName>
        <fullName evidence="4">Fibronectin type-III domain-containing protein</fullName>
    </recommendedName>
</protein>
<evidence type="ECO:0000313" key="2">
    <source>
        <dbReference type="EMBL" id="KAK0541310.1"/>
    </source>
</evidence>
<evidence type="ECO:0008006" key="4">
    <source>
        <dbReference type="Google" id="ProtNLM"/>
    </source>
</evidence>
<feature type="signal peptide" evidence="1">
    <location>
        <begin position="1"/>
        <end position="18"/>
    </location>
</feature>
<sequence>MVSFRALGLIFLAGLSIAAPLDAGSSPSDLVARQSTTWNDDGKQPYRFAAQSLGNCNYQLTFRRNGFDGRHTLRFYATYPGSSQRRQITPVKVTKQTLSPTGRADFGRYSIDDTYNSDYEVISLHAFRGICASGTTGNAPTSFFVRATLNDGYTYTNDWISAPFKPTSTPLPAAPTNVRVTRFPNSNKFKVSWTPSAAATGGYYVLFHVSVYAYDLGEGVDQTLTIRAKPNQTSVERSFWSRDELVSVTVSSEAAEDIVSDATKVPVIPAPSS</sequence>
<feature type="chain" id="PRO_5042984822" description="Fibronectin type-III domain-containing protein" evidence="1">
    <location>
        <begin position="19"/>
        <end position="273"/>
    </location>
</feature>
<evidence type="ECO:0000313" key="3">
    <source>
        <dbReference type="Proteomes" id="UP001176521"/>
    </source>
</evidence>
<keyword evidence="3" id="KW-1185">Reference proteome</keyword>
<dbReference type="EMBL" id="JAPDMQ010000001">
    <property type="protein sequence ID" value="KAK0541310.1"/>
    <property type="molecule type" value="Genomic_DNA"/>
</dbReference>
<dbReference type="SUPFAM" id="SSF49265">
    <property type="entry name" value="Fibronectin type III"/>
    <property type="match status" value="1"/>
</dbReference>
<accession>A0AAN6GMJ2</accession>
<dbReference type="Proteomes" id="UP001176521">
    <property type="component" value="Unassembled WGS sequence"/>
</dbReference>
<proteinExistence type="predicted"/>
<organism evidence="2 3">
    <name type="scientific">Tilletia horrida</name>
    <dbReference type="NCBI Taxonomy" id="155126"/>
    <lineage>
        <taxon>Eukaryota</taxon>
        <taxon>Fungi</taxon>
        <taxon>Dikarya</taxon>
        <taxon>Basidiomycota</taxon>
        <taxon>Ustilaginomycotina</taxon>
        <taxon>Exobasidiomycetes</taxon>
        <taxon>Tilletiales</taxon>
        <taxon>Tilletiaceae</taxon>
        <taxon>Tilletia</taxon>
    </lineage>
</organism>
<dbReference type="InterPro" id="IPR036116">
    <property type="entry name" value="FN3_sf"/>
</dbReference>
<evidence type="ECO:0000256" key="1">
    <source>
        <dbReference type="SAM" id="SignalP"/>
    </source>
</evidence>
<dbReference type="AlphaFoldDB" id="A0AAN6GMJ2"/>
<keyword evidence="1" id="KW-0732">Signal</keyword>
<name>A0AAN6GMJ2_9BASI</name>
<comment type="caution">
    <text evidence="2">The sequence shown here is derived from an EMBL/GenBank/DDBJ whole genome shotgun (WGS) entry which is preliminary data.</text>
</comment>